<dbReference type="PANTHER" id="PTHR34582">
    <property type="entry name" value="UPF0702 TRANSMEMBRANE PROTEIN YCAP"/>
    <property type="match status" value="1"/>
</dbReference>
<keyword evidence="3" id="KW-1003">Cell membrane</keyword>
<feature type="domain" description="YetF C-terminal" evidence="8">
    <location>
        <begin position="89"/>
        <end position="156"/>
    </location>
</feature>
<dbReference type="PANTHER" id="PTHR34582:SF6">
    <property type="entry name" value="UPF0702 TRANSMEMBRANE PROTEIN YCAP"/>
    <property type="match status" value="1"/>
</dbReference>
<evidence type="ECO:0000256" key="6">
    <source>
        <dbReference type="ARBA" id="ARBA00023136"/>
    </source>
</evidence>
<protein>
    <submittedName>
        <fullName evidence="9">DUF421 domain-containing protein</fullName>
    </submittedName>
</protein>
<name>A0ABW8JNL4_9GAMM</name>
<proteinExistence type="inferred from homology"/>
<dbReference type="RefSeq" id="WP_404548666.1">
    <property type="nucleotide sequence ID" value="NZ_JADIKJ010000018.1"/>
</dbReference>
<accession>A0ABW8JNL4</accession>
<evidence type="ECO:0000259" key="8">
    <source>
        <dbReference type="Pfam" id="PF04239"/>
    </source>
</evidence>
<organism evidence="9 10">
    <name type="scientific">Dyella jejuensis</name>
    <dbReference type="NCBI Taxonomy" id="1432009"/>
    <lineage>
        <taxon>Bacteria</taxon>
        <taxon>Pseudomonadati</taxon>
        <taxon>Pseudomonadota</taxon>
        <taxon>Gammaproteobacteria</taxon>
        <taxon>Lysobacterales</taxon>
        <taxon>Rhodanobacteraceae</taxon>
        <taxon>Dyella</taxon>
    </lineage>
</organism>
<comment type="subcellular location">
    <subcellularLocation>
        <location evidence="1">Cell membrane</location>
        <topology evidence="1">Multi-pass membrane protein</topology>
    </subcellularLocation>
</comment>
<evidence type="ECO:0000256" key="5">
    <source>
        <dbReference type="ARBA" id="ARBA00022989"/>
    </source>
</evidence>
<keyword evidence="5 7" id="KW-1133">Transmembrane helix</keyword>
<evidence type="ECO:0000256" key="2">
    <source>
        <dbReference type="ARBA" id="ARBA00006448"/>
    </source>
</evidence>
<evidence type="ECO:0000313" key="9">
    <source>
        <dbReference type="EMBL" id="MFK2901811.1"/>
    </source>
</evidence>
<feature type="transmembrane region" description="Helical" evidence="7">
    <location>
        <begin position="12"/>
        <end position="33"/>
    </location>
</feature>
<evidence type="ECO:0000256" key="7">
    <source>
        <dbReference type="SAM" id="Phobius"/>
    </source>
</evidence>
<evidence type="ECO:0000256" key="1">
    <source>
        <dbReference type="ARBA" id="ARBA00004651"/>
    </source>
</evidence>
<comment type="caution">
    <text evidence="9">The sequence shown here is derived from an EMBL/GenBank/DDBJ whole genome shotgun (WGS) entry which is preliminary data.</text>
</comment>
<sequence>MSHPFVLAMPWWHFVLRGIGAYIAILFMMRIVGKRSFGDLSTFDLIVLVLVGGTLRNSIVGPDTSFPGGIIAVASILAADRALAWICTRSTWINRVVEGRPTVLVHDGEVVPGALERVSMPAAAFRRALHAAGLEDVATISIARLEPNGRITVIKRTP</sequence>
<keyword evidence="10" id="KW-1185">Reference proteome</keyword>
<keyword evidence="4 7" id="KW-0812">Transmembrane</keyword>
<evidence type="ECO:0000256" key="4">
    <source>
        <dbReference type="ARBA" id="ARBA00022692"/>
    </source>
</evidence>
<dbReference type="Proteomes" id="UP001620461">
    <property type="component" value="Unassembled WGS sequence"/>
</dbReference>
<dbReference type="Pfam" id="PF04239">
    <property type="entry name" value="DUF421"/>
    <property type="match status" value="1"/>
</dbReference>
<comment type="similarity">
    <text evidence="2">Belongs to the UPF0702 family.</text>
</comment>
<dbReference type="Gene3D" id="3.30.240.20">
    <property type="entry name" value="bsu07140 like domains"/>
    <property type="match status" value="1"/>
</dbReference>
<dbReference type="InterPro" id="IPR023090">
    <property type="entry name" value="UPF0702_alpha/beta_dom_sf"/>
</dbReference>
<dbReference type="EMBL" id="JADIKJ010000018">
    <property type="protein sequence ID" value="MFK2901811.1"/>
    <property type="molecule type" value="Genomic_DNA"/>
</dbReference>
<evidence type="ECO:0000256" key="3">
    <source>
        <dbReference type="ARBA" id="ARBA00022475"/>
    </source>
</evidence>
<reference evidence="9 10" key="1">
    <citation type="submission" date="2020-10" db="EMBL/GenBank/DDBJ databases">
        <title>Phylogeny of dyella-like bacteria.</title>
        <authorList>
            <person name="Fu J."/>
        </authorList>
    </citation>
    <scope>NUCLEOTIDE SEQUENCE [LARGE SCALE GENOMIC DNA]</scope>
    <source>
        <strain evidence="9 10">JP1</strain>
    </source>
</reference>
<gene>
    <name evidence="9" type="ORF">ISP15_15845</name>
</gene>
<evidence type="ECO:0000313" key="10">
    <source>
        <dbReference type="Proteomes" id="UP001620461"/>
    </source>
</evidence>
<dbReference type="InterPro" id="IPR007353">
    <property type="entry name" value="DUF421"/>
</dbReference>
<keyword evidence="6 7" id="KW-0472">Membrane</keyword>